<keyword evidence="3" id="KW-1185">Reference proteome</keyword>
<organism evidence="2 3">
    <name type="scientific">Pleurotus ostreatus</name>
    <name type="common">Oyster mushroom</name>
    <name type="synonym">White-rot fungus</name>
    <dbReference type="NCBI Taxonomy" id="5322"/>
    <lineage>
        <taxon>Eukaryota</taxon>
        <taxon>Fungi</taxon>
        <taxon>Dikarya</taxon>
        <taxon>Basidiomycota</taxon>
        <taxon>Agaricomycotina</taxon>
        <taxon>Agaricomycetes</taxon>
        <taxon>Agaricomycetidae</taxon>
        <taxon>Agaricales</taxon>
        <taxon>Pleurotineae</taxon>
        <taxon>Pleurotaceae</taxon>
        <taxon>Pleurotus</taxon>
    </lineage>
</organism>
<comment type="caution">
    <text evidence="2">The sequence shown here is derived from an EMBL/GenBank/DDBJ whole genome shotgun (WGS) entry which is preliminary data.</text>
</comment>
<gene>
    <name evidence="2" type="ORF">PC9H_000130</name>
</gene>
<dbReference type="Proteomes" id="UP000623687">
    <property type="component" value="Unassembled WGS sequence"/>
</dbReference>
<evidence type="ECO:0000256" key="1">
    <source>
        <dbReference type="SAM" id="MobiDB-lite"/>
    </source>
</evidence>
<dbReference type="OrthoDB" id="3265918at2759"/>
<dbReference type="RefSeq" id="XP_036635638.1">
    <property type="nucleotide sequence ID" value="XM_036769793.1"/>
</dbReference>
<dbReference type="AlphaFoldDB" id="A0A8H7A2Z0"/>
<feature type="region of interest" description="Disordered" evidence="1">
    <location>
        <begin position="326"/>
        <end position="361"/>
    </location>
</feature>
<evidence type="ECO:0000313" key="3">
    <source>
        <dbReference type="Proteomes" id="UP000623687"/>
    </source>
</evidence>
<accession>A0A8H7A2Z0</accession>
<feature type="region of interest" description="Disordered" evidence="1">
    <location>
        <begin position="387"/>
        <end position="408"/>
    </location>
</feature>
<dbReference type="GeneID" id="59369971"/>
<dbReference type="EMBL" id="JACETU010000001">
    <property type="protein sequence ID" value="KAF7439794.1"/>
    <property type="molecule type" value="Genomic_DNA"/>
</dbReference>
<proteinExistence type="predicted"/>
<evidence type="ECO:0000313" key="2">
    <source>
        <dbReference type="EMBL" id="KAF7439794.1"/>
    </source>
</evidence>
<reference evidence="2" key="1">
    <citation type="submission" date="2019-07" db="EMBL/GenBank/DDBJ databases">
        <authorList>
            <person name="Palmer J.M."/>
        </authorList>
    </citation>
    <scope>NUCLEOTIDE SEQUENCE</scope>
    <source>
        <strain evidence="2">PC9</strain>
    </source>
</reference>
<feature type="compositionally biased region" description="Basic and acidic residues" evidence="1">
    <location>
        <begin position="326"/>
        <end position="348"/>
    </location>
</feature>
<dbReference type="VEuPathDB" id="FungiDB:PC9H_000130"/>
<name>A0A8H7A2Z0_PLEOS</name>
<protein>
    <submittedName>
        <fullName evidence="2">Uncharacterized protein</fullName>
    </submittedName>
</protein>
<sequence>MHRCPELKRLPKSPRFTSVIFRGQNPGSPAKLIDPGKQPCKTPKSTFLSPDHPATSLRKSDFPSFANSALRINAFPFAVLEKPPDPSKEPIARQFKYAHIPWKERIHVSGPRNSGTRIPMSFFIATSIKNTSKKGTIRSTIKHRLRTALNMIVARGAESGTDARGRQKLVLNEAKATEQGNKWLLHDWTYIFSPTLELYRMPYPVMVDTLSKALHSIRVRGLKLETGWQKTPCEEVPRMQVVQTVDQQKTARLVGTTQKRKSQMVPNATVTRAPPRSPAVLGIRKSRASSATALKEPRKATMVPVDQKLWVDRAARELTNVIEKRETGRGSRDDRGLRTELTDDRWSSDNDNGSANSKAARVNSETLFAERADTLPDLSSLFRKLNEHASEEEEQVELDQPPDRRPRRRPKLFFQSATPLATPDVPIGGPLELIMAKDGMRAPPKLKRINTEVDKDHLLFQRKSVVLQQNHNRGN</sequence>